<proteinExistence type="predicted"/>
<dbReference type="Proteomes" id="UP000709295">
    <property type="component" value="Unassembled WGS sequence"/>
</dbReference>
<evidence type="ECO:0000259" key="4">
    <source>
        <dbReference type="Pfam" id="PF20147"/>
    </source>
</evidence>
<dbReference type="InterPro" id="IPR045379">
    <property type="entry name" value="Crinkler_N"/>
</dbReference>
<dbReference type="EMBL" id="JAENGY010001391">
    <property type="protein sequence ID" value="KAG6949710.1"/>
    <property type="molecule type" value="Genomic_DNA"/>
</dbReference>
<evidence type="ECO:0000256" key="1">
    <source>
        <dbReference type="ARBA" id="ARBA00004340"/>
    </source>
</evidence>
<sequence length="79" mass="9244">LKDAIKAKNTATITCDARNLQLFLAKKNGTWLQDNAPLRSELDEASKRMWRLVTRGSWRIPSSLGQTFRSERTWFTFWL</sequence>
<organism evidence="5 6">
    <name type="scientific">Phytophthora aleatoria</name>
    <dbReference type="NCBI Taxonomy" id="2496075"/>
    <lineage>
        <taxon>Eukaryota</taxon>
        <taxon>Sar</taxon>
        <taxon>Stramenopiles</taxon>
        <taxon>Oomycota</taxon>
        <taxon>Peronosporomycetes</taxon>
        <taxon>Peronosporales</taxon>
        <taxon>Peronosporaceae</taxon>
        <taxon>Phytophthora</taxon>
    </lineage>
</organism>
<dbReference type="AlphaFoldDB" id="A0A8J5M387"/>
<comment type="caution">
    <text evidence="5">The sequence shown here is derived from an EMBL/GenBank/DDBJ whole genome shotgun (WGS) entry which is preliminary data.</text>
</comment>
<feature type="non-terminal residue" evidence="5">
    <location>
        <position position="1"/>
    </location>
</feature>
<dbReference type="Pfam" id="PF20147">
    <property type="entry name" value="Crinkler"/>
    <property type="match status" value="1"/>
</dbReference>
<dbReference type="GO" id="GO:0005576">
    <property type="term" value="C:extracellular region"/>
    <property type="evidence" value="ECO:0007669"/>
    <property type="project" value="UniProtKB-SubCell"/>
</dbReference>
<comment type="subcellular location">
    <subcellularLocation>
        <location evidence="1">Host cell</location>
    </subcellularLocation>
    <subcellularLocation>
        <location evidence="2">Secreted</location>
    </subcellularLocation>
</comment>
<gene>
    <name evidence="5" type="ORF">JG688_00014509</name>
</gene>
<reference evidence="5" key="1">
    <citation type="submission" date="2021-01" db="EMBL/GenBank/DDBJ databases">
        <title>Phytophthora aleatoria, a newly-described species from Pinus radiata is distinct from Phytophthora cactorum isolates based on comparative genomics.</title>
        <authorList>
            <person name="Mcdougal R."/>
            <person name="Panda P."/>
            <person name="Williams N."/>
            <person name="Studholme D.J."/>
        </authorList>
    </citation>
    <scope>NUCLEOTIDE SEQUENCE</scope>
    <source>
        <strain evidence="5">NZFS 4037</strain>
    </source>
</reference>
<protein>
    <recommendedName>
        <fullName evidence="4">Crinkler effector protein N-terminal domain-containing protein</fullName>
    </recommendedName>
</protein>
<evidence type="ECO:0000256" key="2">
    <source>
        <dbReference type="ARBA" id="ARBA00004613"/>
    </source>
</evidence>
<dbReference type="GO" id="GO:0043657">
    <property type="term" value="C:host cell"/>
    <property type="evidence" value="ECO:0007669"/>
    <property type="project" value="UniProtKB-SubCell"/>
</dbReference>
<evidence type="ECO:0000313" key="5">
    <source>
        <dbReference type="EMBL" id="KAG6949710.1"/>
    </source>
</evidence>
<name>A0A8J5M387_9STRA</name>
<feature type="domain" description="Crinkler effector protein N-terminal" evidence="4">
    <location>
        <begin position="1"/>
        <end position="44"/>
    </location>
</feature>
<accession>A0A8J5M387</accession>
<keyword evidence="3" id="KW-0964">Secreted</keyword>
<evidence type="ECO:0000313" key="6">
    <source>
        <dbReference type="Proteomes" id="UP000709295"/>
    </source>
</evidence>
<keyword evidence="6" id="KW-1185">Reference proteome</keyword>
<evidence type="ECO:0000256" key="3">
    <source>
        <dbReference type="ARBA" id="ARBA00022525"/>
    </source>
</evidence>